<dbReference type="Gene3D" id="1.20.1640.10">
    <property type="entry name" value="Multidrug efflux transporter AcrB transmembrane domain"/>
    <property type="match status" value="2"/>
</dbReference>
<feature type="transmembrane region" description="Helical" evidence="1">
    <location>
        <begin position="884"/>
        <end position="904"/>
    </location>
</feature>
<comment type="caution">
    <text evidence="2">The sequence shown here is derived from an EMBL/GenBank/DDBJ whole genome shotgun (WGS) entry which is preliminary data.</text>
</comment>
<keyword evidence="1" id="KW-0812">Transmembrane</keyword>
<keyword evidence="1" id="KW-0472">Membrane</keyword>
<protein>
    <submittedName>
        <fullName evidence="2">Efflux RND transporter permease subunit</fullName>
    </submittedName>
</protein>
<feature type="transmembrane region" description="Helical" evidence="1">
    <location>
        <begin position="433"/>
        <end position="455"/>
    </location>
</feature>
<dbReference type="Proteomes" id="UP000295023">
    <property type="component" value="Unassembled WGS sequence"/>
</dbReference>
<dbReference type="PANTHER" id="PTHR32063:SF64">
    <property type="entry name" value="ACRB_ACRD_ACRF FAMILY PROTEIN"/>
    <property type="match status" value="1"/>
</dbReference>
<dbReference type="InterPro" id="IPR001036">
    <property type="entry name" value="Acrflvin-R"/>
</dbReference>
<gene>
    <name evidence="2" type="ORF">EXY23_05510</name>
</gene>
<feature type="transmembrane region" description="Helical" evidence="1">
    <location>
        <begin position="341"/>
        <end position="358"/>
    </location>
</feature>
<dbReference type="Gene3D" id="3.30.70.1320">
    <property type="entry name" value="Multidrug efflux transporter AcrB pore domain like"/>
    <property type="match status" value="1"/>
</dbReference>
<dbReference type="GO" id="GO:0005886">
    <property type="term" value="C:plasma membrane"/>
    <property type="evidence" value="ECO:0007669"/>
    <property type="project" value="TreeGrafter"/>
</dbReference>
<dbReference type="SUPFAM" id="SSF82866">
    <property type="entry name" value="Multidrug efflux transporter AcrB transmembrane domain"/>
    <property type="match status" value="2"/>
</dbReference>
<dbReference type="PANTHER" id="PTHR32063">
    <property type="match status" value="1"/>
</dbReference>
<dbReference type="RefSeq" id="WP_132285422.1">
    <property type="nucleotide sequence ID" value="NZ_SKBM01000004.1"/>
</dbReference>
<name>A0A4V2WLW0_9PROT</name>
<dbReference type="PRINTS" id="PR00702">
    <property type="entry name" value="ACRIFLAVINRP"/>
</dbReference>
<feature type="transmembrane region" description="Helical" evidence="1">
    <location>
        <begin position="390"/>
        <end position="413"/>
    </location>
</feature>
<keyword evidence="1" id="KW-1133">Transmembrane helix</keyword>
<dbReference type="OrthoDB" id="9798415at2"/>
<dbReference type="GO" id="GO:0042910">
    <property type="term" value="F:xenobiotic transmembrane transporter activity"/>
    <property type="evidence" value="ECO:0007669"/>
    <property type="project" value="TreeGrafter"/>
</dbReference>
<feature type="transmembrane region" description="Helical" evidence="1">
    <location>
        <begin position="858"/>
        <end position="877"/>
    </location>
</feature>
<feature type="transmembrane region" description="Helical" evidence="1">
    <location>
        <begin position="959"/>
        <end position="978"/>
    </location>
</feature>
<organism evidence="2 3">
    <name type="scientific">Roseicella aquatilis</name>
    <dbReference type="NCBI Taxonomy" id="2527868"/>
    <lineage>
        <taxon>Bacteria</taxon>
        <taxon>Pseudomonadati</taxon>
        <taxon>Pseudomonadota</taxon>
        <taxon>Alphaproteobacteria</taxon>
        <taxon>Acetobacterales</taxon>
        <taxon>Roseomonadaceae</taxon>
        <taxon>Roseicella</taxon>
    </lineage>
</organism>
<proteinExistence type="predicted"/>
<dbReference type="Pfam" id="PF00873">
    <property type="entry name" value="ACR_tran"/>
    <property type="match status" value="1"/>
</dbReference>
<dbReference type="SUPFAM" id="SSF82693">
    <property type="entry name" value="Multidrug efflux transporter AcrB pore domain, PN1, PN2, PC1 and PC2 subdomains"/>
    <property type="match status" value="3"/>
</dbReference>
<dbReference type="SUPFAM" id="SSF82714">
    <property type="entry name" value="Multidrug efflux transporter AcrB TolC docking domain, DN and DC subdomains"/>
    <property type="match status" value="2"/>
</dbReference>
<evidence type="ECO:0000313" key="2">
    <source>
        <dbReference type="EMBL" id="TCZ64835.1"/>
    </source>
</evidence>
<feature type="transmembrane region" description="Helical" evidence="1">
    <location>
        <begin position="910"/>
        <end position="932"/>
    </location>
</feature>
<reference evidence="2 3" key="1">
    <citation type="submission" date="2019-03" db="EMBL/GenBank/DDBJ databases">
        <title>Paracraurococcus aquatilis NE82 genome sequence.</title>
        <authorList>
            <person name="Zhao Y."/>
            <person name="Du Z."/>
        </authorList>
    </citation>
    <scope>NUCLEOTIDE SEQUENCE [LARGE SCALE GENOMIC DNA]</scope>
    <source>
        <strain evidence="2 3">NE82</strain>
    </source>
</reference>
<dbReference type="Gene3D" id="3.30.70.1440">
    <property type="entry name" value="Multidrug efflux transporter AcrB pore domain"/>
    <property type="match status" value="1"/>
</dbReference>
<dbReference type="EMBL" id="SKBM01000004">
    <property type="protein sequence ID" value="TCZ64835.1"/>
    <property type="molecule type" value="Genomic_DNA"/>
</dbReference>
<evidence type="ECO:0000256" key="1">
    <source>
        <dbReference type="SAM" id="Phobius"/>
    </source>
</evidence>
<dbReference type="InterPro" id="IPR027463">
    <property type="entry name" value="AcrB_DN_DC_subdom"/>
</dbReference>
<feature type="transmembrane region" description="Helical" evidence="1">
    <location>
        <begin position="984"/>
        <end position="1008"/>
    </location>
</feature>
<sequence length="1028" mass="110416">MIGPNLSSIAVSRRSLTIYFMLVAVVAGSLAFYRLGRNEDPAFTFRTMVVQAGWPGASIEETLLQVTERLERTLQEAPNIDTLRSYTVPGQTTIFVDLKGSTPPAEVAESWYQVRKRVGDMRHTLPQGVVGPGFNDEFGDTFGIIYGFTADGFTQRELRDEVEAARSRLLHVPDVSSIEIIGAQDEVIFLEFSTDRLAGLGLNYQALVAALQAQNLVRPAGLVQTGQERLSVRVSGAFETEADILSVNFSAGGRMIRLGDIAEVRRGTADPPQPMFRVNGQPAIGLGIAMREGGDILALGKAIRREMAAVTAGLPVGIEPILVADQASTVNDAIGEFMESFWQAILITLVASFVSLGLRPGSVVALSIPLTLAITFPLMGVWGIDLDRISLGALIISLALLVDDAMTAIDAMIRRLAAGDTKEQAATYAYRTLAAPMMTGSLVTIAGFVPIGFAASSAGEYTFGIFAVVAITQMVSWLSAVLFTPVLGMAILKRPDRPTGEAAGPPGLTLRLYNGLLLGAMRARWLTLALAVGLFLLSLWAIRFVPQQFFPASDRQELLVDLTLPQNASIHASEAAVQRLDAALAKDPDVERWSAYVGRGAIRFYLPLNAQLPNPFFAQAVVVAKDLEARLRLQPRLEALLAEEFPESVSRVYPLELGPPVGWPLQYRVTGPEVETVRDIAFRVAEAMAGDAGARHVHFDWMEPARQLRVRVDQDQARQLGLSSASLAAAMNAAITGTAVTQVRDDIYLVNVVARATADQRLSIDTLRSLQVPVADGRMVALGTFASFEYEQEFPLIWRRDRVPTLTVAADVRPGVLPEAVVTRLEGPIAAIGANLPKGYSVELGGIAEESAESRGSVMAVVPLMLAIMVTVLMVQLQGFQRLIMVLATLPLGLIGVVGALLLFRQPLGFVAMLGILALLGMIAKNGVILLVQIEADREAGLSVWDAVVAASNSRFRPLTLTAISTVLGMIPIAPTVFWGPMAFAIMGGLLVATLLTLVVLPTLYVTWFGARAPDRSRAAVPATAGAE</sequence>
<dbReference type="Gene3D" id="3.30.70.1430">
    <property type="entry name" value="Multidrug efflux transporter AcrB pore domain"/>
    <property type="match status" value="2"/>
</dbReference>
<accession>A0A4V2WLW0</accession>
<evidence type="ECO:0000313" key="3">
    <source>
        <dbReference type="Proteomes" id="UP000295023"/>
    </source>
</evidence>
<feature type="transmembrane region" description="Helical" evidence="1">
    <location>
        <begin position="363"/>
        <end position="384"/>
    </location>
</feature>
<dbReference type="Gene3D" id="3.30.2090.10">
    <property type="entry name" value="Multidrug efflux transporter AcrB TolC docking domain, DN and DC subdomains"/>
    <property type="match status" value="2"/>
</dbReference>
<keyword evidence="3" id="KW-1185">Reference proteome</keyword>
<feature type="transmembrane region" description="Helical" evidence="1">
    <location>
        <begin position="525"/>
        <end position="545"/>
    </location>
</feature>
<dbReference type="AlphaFoldDB" id="A0A4V2WLW0"/>
<feature type="transmembrane region" description="Helical" evidence="1">
    <location>
        <begin position="16"/>
        <end position="36"/>
    </location>
</feature>
<feature type="transmembrane region" description="Helical" evidence="1">
    <location>
        <begin position="461"/>
        <end position="487"/>
    </location>
</feature>